<dbReference type="RefSeq" id="XP_025774211.1">
    <property type="nucleotide sequence ID" value="XM_025918426.1"/>
</dbReference>
<comment type="similarity">
    <text evidence="5">Belongs to the SPATA31 family.</text>
</comment>
<keyword evidence="9" id="KW-1185">Reference proteome</keyword>
<feature type="transmembrane region" description="Helical" evidence="7">
    <location>
        <begin position="6"/>
        <end position="29"/>
    </location>
</feature>
<organism evidence="9 10">
    <name type="scientific">Puma concolor</name>
    <name type="common">Mountain lion</name>
    <name type="synonym">Felis concolor</name>
    <dbReference type="NCBI Taxonomy" id="9696"/>
    <lineage>
        <taxon>Eukaryota</taxon>
        <taxon>Metazoa</taxon>
        <taxon>Chordata</taxon>
        <taxon>Craniata</taxon>
        <taxon>Vertebrata</taxon>
        <taxon>Euteleostomi</taxon>
        <taxon>Mammalia</taxon>
        <taxon>Eutheria</taxon>
        <taxon>Laurasiatheria</taxon>
        <taxon>Carnivora</taxon>
        <taxon>Feliformia</taxon>
        <taxon>Felidae</taxon>
        <taxon>Felinae</taxon>
        <taxon>Puma</taxon>
    </lineage>
</organism>
<feature type="region of interest" description="Disordered" evidence="6">
    <location>
        <begin position="356"/>
        <end position="385"/>
    </location>
</feature>
<keyword evidence="2 7" id="KW-0812">Transmembrane</keyword>
<evidence type="ECO:0000256" key="5">
    <source>
        <dbReference type="ARBA" id="ARBA00035009"/>
    </source>
</evidence>
<evidence type="ECO:0000313" key="9">
    <source>
        <dbReference type="Proteomes" id="UP000515131"/>
    </source>
</evidence>
<proteinExistence type="inferred from homology"/>
<dbReference type="KEGG" id="pcoo:112854837"/>
<sequence>MLSPTFILWDVGYPLYAYGSIIIIALIIWQVKKSHQEFRLGPNRSCCRRHRRVKQRAKDRTSRARRLSREEAEKPWELLSVMKSQGWLPKEGSVRRLLCADPSCPICNAVALEIQQLLAGENTLISPPSSGPSQGSSCLEILSMSSLSLEQSQGSLHSKDLPLLSVTSTMSQLMDQKCLTHSAAQRASVSIPDHQAECLQQKKGFQVPDVPWDAGALSSSSLEEPRTPVIQQDKRKSHSEGVLKKQEAAETCLGNKMKLFPHWINPEVKGQGHKESILSKDETVAKTMTKKVEKSPPSTKHPVRGAKWEKKTEEEGITFFDVPQSQDNEFKQQPLQSRCSWLLGLPHNNSKHCPQLTGDTQPEHPPQISALTSAEGEAGPSPNILYTSKQRTTCLSSLFSRLYVMEKVEKVDSNSYMA</sequence>
<dbReference type="Pfam" id="PF15371">
    <property type="entry name" value="DUF4599"/>
    <property type="match status" value="1"/>
</dbReference>
<evidence type="ECO:0000256" key="6">
    <source>
        <dbReference type="SAM" id="MobiDB-lite"/>
    </source>
</evidence>
<dbReference type="GeneID" id="112854837"/>
<reference evidence="10" key="1">
    <citation type="submission" date="2025-08" db="UniProtKB">
        <authorList>
            <consortium name="RefSeq"/>
        </authorList>
    </citation>
    <scope>IDENTIFICATION</scope>
    <source>
        <tissue evidence="10">Blood</tissue>
    </source>
</reference>
<keyword evidence="4 7" id="KW-0472">Membrane</keyword>
<evidence type="ECO:0000313" key="10">
    <source>
        <dbReference type="RefSeq" id="XP_025774211.1"/>
    </source>
</evidence>
<comment type="subcellular location">
    <subcellularLocation>
        <location evidence="1">Membrane</location>
        <topology evidence="1">Single-pass membrane protein</topology>
    </subcellularLocation>
</comment>
<feature type="compositionally biased region" description="Basic and acidic residues" evidence="6">
    <location>
        <begin position="232"/>
        <end position="243"/>
    </location>
</feature>
<dbReference type="AlphaFoldDB" id="A0A6P6HFW1"/>
<name>A0A6P6HFW1_PUMCO</name>
<evidence type="ECO:0000256" key="2">
    <source>
        <dbReference type="ARBA" id="ARBA00022692"/>
    </source>
</evidence>
<dbReference type="GO" id="GO:0016020">
    <property type="term" value="C:membrane"/>
    <property type="evidence" value="ECO:0007669"/>
    <property type="project" value="UniProtKB-SubCell"/>
</dbReference>
<keyword evidence="3 7" id="KW-1133">Transmembrane helix</keyword>
<evidence type="ECO:0000259" key="8">
    <source>
        <dbReference type="Pfam" id="PF15371"/>
    </source>
</evidence>
<dbReference type="PANTHER" id="PTHR21859">
    <property type="entry name" value="ACROSOME-SPECIFIC PROTEIN"/>
    <property type="match status" value="1"/>
</dbReference>
<dbReference type="InterPro" id="IPR027970">
    <property type="entry name" value="SPATA31-like"/>
</dbReference>
<dbReference type="CTD" id="100129969"/>
<evidence type="ECO:0000256" key="7">
    <source>
        <dbReference type="SAM" id="Phobius"/>
    </source>
</evidence>
<accession>A0A6P6HFW1</accession>
<evidence type="ECO:0000256" key="1">
    <source>
        <dbReference type="ARBA" id="ARBA00004167"/>
    </source>
</evidence>
<dbReference type="PANTHER" id="PTHR21859:SF15">
    <property type="entry name" value="PROTEIN SPATA31F1-RELATED"/>
    <property type="match status" value="1"/>
</dbReference>
<dbReference type="Proteomes" id="UP000515131">
    <property type="component" value="Unplaced"/>
</dbReference>
<gene>
    <name evidence="10" type="primary">FAM205C</name>
</gene>
<feature type="domain" description="SPATA31-like" evidence="8">
    <location>
        <begin position="52"/>
        <end position="138"/>
    </location>
</feature>
<protein>
    <submittedName>
        <fullName evidence="10">Protein FAM205C</fullName>
    </submittedName>
</protein>
<feature type="region of interest" description="Disordered" evidence="6">
    <location>
        <begin position="289"/>
        <end position="310"/>
    </location>
</feature>
<feature type="region of interest" description="Disordered" evidence="6">
    <location>
        <begin position="216"/>
        <end position="243"/>
    </location>
</feature>
<evidence type="ECO:0000256" key="3">
    <source>
        <dbReference type="ARBA" id="ARBA00022989"/>
    </source>
</evidence>
<evidence type="ECO:0000256" key="4">
    <source>
        <dbReference type="ARBA" id="ARBA00023136"/>
    </source>
</evidence>